<dbReference type="STRING" id="1202785.A946_00495"/>
<dbReference type="AlphaFoldDB" id="A0A516TNG9"/>
<reference evidence="2" key="1">
    <citation type="submission" date="2019-03" db="EMBL/GenBank/DDBJ databases">
        <title>Complete genome of Methylacidiphilum kamchatkense Kam1.</title>
        <authorList>
            <person name="Kruse T."/>
            <person name="Murarilal Ratnadevi C."/>
            <person name="Erikstad H.-A."/>
            <person name="Birkeland N.-K."/>
        </authorList>
    </citation>
    <scope>NUCLEOTIDE SEQUENCE [LARGE SCALE GENOMIC DNA]</scope>
    <source>
        <strain evidence="2">kam1</strain>
    </source>
</reference>
<dbReference type="KEGG" id="mkc:kam1_1578"/>
<organism evidence="1 2">
    <name type="scientific">Methylacidiphilum kamchatkense Kam1</name>
    <dbReference type="NCBI Taxonomy" id="1202785"/>
    <lineage>
        <taxon>Bacteria</taxon>
        <taxon>Pseudomonadati</taxon>
        <taxon>Verrucomicrobiota</taxon>
        <taxon>Methylacidiphilae</taxon>
        <taxon>Methylacidiphilales</taxon>
        <taxon>Methylacidiphilaceae</taxon>
        <taxon>Methylacidiphilum (ex Ratnadevi et al. 2023)</taxon>
    </lineage>
</organism>
<protein>
    <submittedName>
        <fullName evidence="1">Uncharacterized protein</fullName>
    </submittedName>
</protein>
<evidence type="ECO:0000313" key="2">
    <source>
        <dbReference type="Proteomes" id="UP000315925"/>
    </source>
</evidence>
<sequence length="201" mass="23277">MEAALHLNFKMAHLDMAAFSLLPSSCKKVLVFLLAMTVLPILPIASSKSVKEAMKEYIEAVRNKKESKIIHFFPKNPPALVLIYTQGNLSNPNFQWRIDQQKIEKDFKSKGPLFHLFFDETKKTNRSFYKTKMEGPTYNELFDTAHAEALSYRDLLKKEAKGKWKKKDKSFFLQSPKVCDYVRWKKKGGKWILEEVAITAP</sequence>
<dbReference type="Proteomes" id="UP000315925">
    <property type="component" value="Chromosome"/>
</dbReference>
<gene>
    <name evidence="1" type="ORF">kam1_1578</name>
</gene>
<dbReference type="EMBL" id="CP037899">
    <property type="protein sequence ID" value="QDQ42793.1"/>
    <property type="molecule type" value="Genomic_DNA"/>
</dbReference>
<accession>A0A516TNG9</accession>
<name>A0A516TNG9_9BACT</name>
<proteinExistence type="predicted"/>
<evidence type="ECO:0000313" key="1">
    <source>
        <dbReference type="EMBL" id="QDQ42793.1"/>
    </source>
</evidence>